<accession>F4XL84</accession>
<evidence type="ECO:0000313" key="1">
    <source>
        <dbReference type="EMBL" id="EGJ34608.1"/>
    </source>
</evidence>
<name>F4XL84_9CYAN</name>
<reference evidence="2" key="1">
    <citation type="journal article" date="2011" name="Proc. Natl. Acad. Sci. U.S.A.">
        <title>Genomic insights into the physiology and ecology of the marine filamentous cyanobacterium Lyngbya majuscula.</title>
        <authorList>
            <person name="Jones A.C."/>
            <person name="Monroe E.A."/>
            <person name="Podell S."/>
            <person name="Hess W.R."/>
            <person name="Klages S."/>
            <person name="Esquenazi E."/>
            <person name="Niessen S."/>
            <person name="Hoover H."/>
            <person name="Rothmann M."/>
            <person name="Lasken R.S."/>
            <person name="Yates J.R.III."/>
            <person name="Reinhardt R."/>
            <person name="Kube M."/>
            <person name="Burkart M.D."/>
            <person name="Allen E.E."/>
            <person name="Dorrestein P.C."/>
            <person name="Gerwick W.H."/>
            <person name="Gerwick L."/>
        </authorList>
    </citation>
    <scope>NUCLEOTIDE SEQUENCE [LARGE SCALE GENOMIC DNA]</scope>
    <source>
        <strain evidence="2">3L</strain>
    </source>
</reference>
<keyword evidence="2" id="KW-1185">Reference proteome</keyword>
<dbReference type="AlphaFoldDB" id="F4XL84"/>
<proteinExistence type="predicted"/>
<gene>
    <name evidence="1" type="ORF">LYNGBM3L_13800</name>
</gene>
<dbReference type="EMBL" id="GL890829">
    <property type="protein sequence ID" value="EGJ34608.1"/>
    <property type="molecule type" value="Genomic_DNA"/>
</dbReference>
<sequence length="37" mass="4211">MAFPGLPIGEIEGFLAEVDTKDYLQLVAEFRNWVRKG</sequence>
<protein>
    <submittedName>
        <fullName evidence="1">Uncharacterized protein</fullName>
    </submittedName>
</protein>
<evidence type="ECO:0000313" key="2">
    <source>
        <dbReference type="Proteomes" id="UP000003959"/>
    </source>
</evidence>
<organism evidence="1 2">
    <name type="scientific">Moorena producens 3L</name>
    <dbReference type="NCBI Taxonomy" id="489825"/>
    <lineage>
        <taxon>Bacteria</taxon>
        <taxon>Bacillati</taxon>
        <taxon>Cyanobacteriota</taxon>
        <taxon>Cyanophyceae</taxon>
        <taxon>Coleofasciculales</taxon>
        <taxon>Coleofasciculaceae</taxon>
        <taxon>Moorena</taxon>
    </lineage>
</organism>
<dbReference type="HOGENOM" id="CLU_3345999_0_0_3"/>
<dbReference type="Proteomes" id="UP000003959">
    <property type="component" value="Unassembled WGS sequence"/>
</dbReference>